<feature type="transmembrane region" description="Helical" evidence="1">
    <location>
        <begin position="35"/>
        <end position="58"/>
    </location>
</feature>
<evidence type="ECO:0000313" key="2">
    <source>
        <dbReference type="Proteomes" id="UP000079169"/>
    </source>
</evidence>
<dbReference type="KEGG" id="dci:103522727"/>
<keyword evidence="1" id="KW-1133">Transmembrane helix</keyword>
<feature type="transmembrane region" description="Helical" evidence="1">
    <location>
        <begin position="70"/>
        <end position="89"/>
    </location>
</feature>
<protein>
    <submittedName>
        <fullName evidence="3">Sodium-dependent nutrient amino acid transporter 1-like</fullName>
    </submittedName>
</protein>
<organism evidence="2 3">
    <name type="scientific">Diaphorina citri</name>
    <name type="common">Asian citrus psyllid</name>
    <dbReference type="NCBI Taxonomy" id="121845"/>
    <lineage>
        <taxon>Eukaryota</taxon>
        <taxon>Metazoa</taxon>
        <taxon>Ecdysozoa</taxon>
        <taxon>Arthropoda</taxon>
        <taxon>Hexapoda</taxon>
        <taxon>Insecta</taxon>
        <taxon>Pterygota</taxon>
        <taxon>Neoptera</taxon>
        <taxon>Paraneoptera</taxon>
        <taxon>Hemiptera</taxon>
        <taxon>Sternorrhyncha</taxon>
        <taxon>Psylloidea</taxon>
        <taxon>Psyllidae</taxon>
        <taxon>Diaphorininae</taxon>
        <taxon>Diaphorina</taxon>
    </lineage>
</organism>
<keyword evidence="2" id="KW-1185">Reference proteome</keyword>
<dbReference type="Proteomes" id="UP000079169">
    <property type="component" value="Unplaced"/>
</dbReference>
<keyword evidence="1" id="KW-0472">Membrane</keyword>
<dbReference type="InterPro" id="IPR037272">
    <property type="entry name" value="SNS_sf"/>
</dbReference>
<proteinExistence type="predicted"/>
<reference evidence="3" key="1">
    <citation type="submission" date="2025-08" db="UniProtKB">
        <authorList>
            <consortium name="RefSeq"/>
        </authorList>
    </citation>
    <scope>IDENTIFICATION</scope>
</reference>
<keyword evidence="1" id="KW-0812">Transmembrane</keyword>
<accession>A0A1S3DQ28</accession>
<name>A0A1S3DQ28_DIACI</name>
<evidence type="ECO:0000313" key="3">
    <source>
        <dbReference type="RefSeq" id="XP_008486043.2"/>
    </source>
</evidence>
<evidence type="ECO:0000256" key="1">
    <source>
        <dbReference type="SAM" id="Phobius"/>
    </source>
</evidence>
<dbReference type="AlphaFoldDB" id="A0A1S3DQ28"/>
<dbReference type="SUPFAM" id="SSF161070">
    <property type="entry name" value="SNF-like"/>
    <property type="match status" value="1"/>
</dbReference>
<sequence>MLELIGFIWVYGLENLSNDFEFVLGYNLNWFWKTIWFIAPIILGVLEVGSMVLMPLTISTDRSWESTTGWIVYLCAWAIIIVVALWQILAQVDFDLRQVNTSCHFYCFISHVHAG</sequence>
<dbReference type="RefSeq" id="XP_008486043.2">
    <property type="nucleotide sequence ID" value="XM_008487821.2"/>
</dbReference>
<dbReference type="GeneID" id="103522727"/>
<gene>
    <name evidence="3" type="primary">LOC103522727</name>
</gene>
<dbReference type="PaxDb" id="121845-A0A1S3DQ28"/>